<dbReference type="Proteomes" id="UP000030518">
    <property type="component" value="Unassembled WGS sequence"/>
</dbReference>
<dbReference type="AlphaFoldDB" id="A0A0A2WHT2"/>
<sequence length="80" mass="9117">MSPRMSRHLHPAASRGRIRFRWTVEGLRSWAQIGCCDAPSRKLFSTARKARIAPSGMDRIGCRRDMRARRKHTACFSSSA</sequence>
<accession>A0A0A2WHT2</accession>
<gene>
    <name evidence="1" type="ORF">LF41_2032</name>
</gene>
<evidence type="ECO:0000313" key="2">
    <source>
        <dbReference type="Proteomes" id="UP000030518"/>
    </source>
</evidence>
<dbReference type="EMBL" id="JRKJ01000025">
    <property type="protein sequence ID" value="KGQ17825.1"/>
    <property type="molecule type" value="Genomic_DNA"/>
</dbReference>
<organism evidence="1 2">
    <name type="scientific">Lysobacter dokdonensis DS-58</name>
    <dbReference type="NCBI Taxonomy" id="1300345"/>
    <lineage>
        <taxon>Bacteria</taxon>
        <taxon>Pseudomonadati</taxon>
        <taxon>Pseudomonadota</taxon>
        <taxon>Gammaproteobacteria</taxon>
        <taxon>Lysobacterales</taxon>
        <taxon>Lysobacteraceae</taxon>
        <taxon>Noviluteimonas</taxon>
    </lineage>
</organism>
<name>A0A0A2WHT2_9GAMM</name>
<keyword evidence="2" id="KW-1185">Reference proteome</keyword>
<reference evidence="1 2" key="1">
    <citation type="submission" date="2014-09" db="EMBL/GenBank/DDBJ databases">
        <title>Genome sequences of Lysobacter dokdonensis DS-58.</title>
        <authorList>
            <person name="Kim J.F."/>
            <person name="Kwak M.-J."/>
        </authorList>
    </citation>
    <scope>NUCLEOTIDE SEQUENCE [LARGE SCALE GENOMIC DNA]</scope>
    <source>
        <strain evidence="1 2">DS-58</strain>
    </source>
</reference>
<proteinExistence type="predicted"/>
<protein>
    <submittedName>
        <fullName evidence="1">Uncharacterized protein</fullName>
    </submittedName>
</protein>
<comment type="caution">
    <text evidence="1">The sequence shown here is derived from an EMBL/GenBank/DDBJ whole genome shotgun (WGS) entry which is preliminary data.</text>
</comment>
<evidence type="ECO:0000313" key="1">
    <source>
        <dbReference type="EMBL" id="KGQ17825.1"/>
    </source>
</evidence>
<dbReference type="STRING" id="1300345.LF41_2032"/>